<organism evidence="3 4">
    <name type="scientific">Propionispora vibrioides</name>
    <dbReference type="NCBI Taxonomy" id="112903"/>
    <lineage>
        <taxon>Bacteria</taxon>
        <taxon>Bacillati</taxon>
        <taxon>Bacillota</taxon>
        <taxon>Negativicutes</taxon>
        <taxon>Selenomonadales</taxon>
        <taxon>Sporomusaceae</taxon>
        <taxon>Propionispora</taxon>
    </lineage>
</organism>
<dbReference type="Pfam" id="PF05378">
    <property type="entry name" value="Hydant_A_N"/>
    <property type="match status" value="1"/>
</dbReference>
<evidence type="ECO:0000313" key="3">
    <source>
        <dbReference type="EMBL" id="SEO49741.1"/>
    </source>
</evidence>
<dbReference type="AlphaFoldDB" id="A0A1H8Q6Z6"/>
<dbReference type="InterPro" id="IPR002821">
    <property type="entry name" value="Hydantoinase_A"/>
</dbReference>
<evidence type="ECO:0000313" key="4">
    <source>
        <dbReference type="Proteomes" id="UP000198847"/>
    </source>
</evidence>
<evidence type="ECO:0000259" key="2">
    <source>
        <dbReference type="Pfam" id="PF05378"/>
    </source>
</evidence>
<dbReference type="STRING" id="112903.SAMN04490178_102202"/>
<dbReference type="SUPFAM" id="SSF53067">
    <property type="entry name" value="Actin-like ATPase domain"/>
    <property type="match status" value="1"/>
</dbReference>
<dbReference type="InterPro" id="IPR043129">
    <property type="entry name" value="ATPase_NBD"/>
</dbReference>
<evidence type="ECO:0000259" key="1">
    <source>
        <dbReference type="Pfam" id="PF01968"/>
    </source>
</evidence>
<protein>
    <submittedName>
        <fullName evidence="3">N-methylhydantoinase A/oxoprolinase/acetone carboxylase, beta subunit</fullName>
    </submittedName>
</protein>
<gene>
    <name evidence="3" type="ORF">SAMN04490178_102202</name>
</gene>
<dbReference type="PANTHER" id="PTHR11365">
    <property type="entry name" value="5-OXOPROLINASE RELATED"/>
    <property type="match status" value="1"/>
</dbReference>
<keyword evidence="4" id="KW-1185">Reference proteome</keyword>
<dbReference type="OrthoDB" id="9768323at2"/>
<accession>A0A1H8Q6Z6</accession>
<dbReference type="EMBL" id="FODY01000002">
    <property type="protein sequence ID" value="SEO49741.1"/>
    <property type="molecule type" value="Genomic_DNA"/>
</dbReference>
<dbReference type="RefSeq" id="WP_091743907.1">
    <property type="nucleotide sequence ID" value="NZ_FODY01000002.1"/>
</dbReference>
<dbReference type="Proteomes" id="UP000198847">
    <property type="component" value="Unassembled WGS sequence"/>
</dbReference>
<proteinExistence type="predicted"/>
<dbReference type="Pfam" id="PF01968">
    <property type="entry name" value="Hydantoinase_A"/>
    <property type="match status" value="1"/>
</dbReference>
<feature type="domain" description="Hydantoinase A/oxoprolinase" evidence="1">
    <location>
        <begin position="177"/>
        <end position="456"/>
    </location>
</feature>
<feature type="domain" description="Hydantoinase/oxoprolinase N-terminal" evidence="2">
    <location>
        <begin position="3"/>
        <end position="155"/>
    </location>
</feature>
<reference evidence="3 4" key="1">
    <citation type="submission" date="2016-10" db="EMBL/GenBank/DDBJ databases">
        <authorList>
            <person name="de Groot N.N."/>
        </authorList>
    </citation>
    <scope>NUCLEOTIDE SEQUENCE [LARGE SCALE GENOMIC DNA]</scope>
    <source>
        <strain evidence="3 4">DSM 13305</strain>
    </source>
</reference>
<dbReference type="GO" id="GO:0017168">
    <property type="term" value="F:5-oxoprolinase (ATP-hydrolyzing) activity"/>
    <property type="evidence" value="ECO:0007669"/>
    <property type="project" value="TreeGrafter"/>
</dbReference>
<dbReference type="GO" id="GO:0005829">
    <property type="term" value="C:cytosol"/>
    <property type="evidence" value="ECO:0007669"/>
    <property type="project" value="TreeGrafter"/>
</dbReference>
<dbReference type="PANTHER" id="PTHR11365:SF2">
    <property type="entry name" value="5-OXOPROLINASE"/>
    <property type="match status" value="1"/>
</dbReference>
<dbReference type="GO" id="GO:0006749">
    <property type="term" value="P:glutathione metabolic process"/>
    <property type="evidence" value="ECO:0007669"/>
    <property type="project" value="TreeGrafter"/>
</dbReference>
<dbReference type="InterPro" id="IPR045079">
    <property type="entry name" value="Oxoprolinase-like"/>
</dbReference>
<sequence length="555" mass="58172">MLVGIDVGGTFTDAVIVKDRQVLVQTKVPTTHGNLLSGILAVLDQVLEGMDRRAIERISLSTTIVTNALIENKTDQVGLVLIPGPGLDIAGYVPQEPVILTGYTDHRGRKRLALAESELVEAAQKLASYKVLAVSGKFAVRNPEQEMLAAGTLRKANHPRHISLGAGMAGTLNFLRRTNSAYYNAAVWRVFREFAQAVEAALLQREITAPVYILKADGGTLPLAAAKELPVESIFTGPAASVLGIMALAAPEVPAVSLDIGGTTTDIALWQEGRPLFASRGAAVAGYPTAVRGFRLSSVGIGGDSLVRRENGELKIGPMRQGAPMALGGPAPTVSDALVVAQKVQLGNTGQAQAAMQQVAVAGQTPAAAAEEVLTATAGCICQAIKRMLAEQAAEPVYRVADIVHGELFTPRLLIGVGGAAGGLVPLVADSLGLECHIPDGAQVANAIGAAVARPTLDITFRADTEQGYYTVAEMGERGSLTVKPFGMSEARRLAEKSLAERAAQAGVDLADSEAVYAEEFNMVRGFHTAGKLITLRMQIKPGVLSTIDGISDRR</sequence>
<name>A0A1H8Q6Z6_9FIRM</name>
<dbReference type="InterPro" id="IPR008040">
    <property type="entry name" value="Hydant_A_N"/>
</dbReference>